<evidence type="ECO:0000313" key="2">
    <source>
        <dbReference type="EMBL" id="ROL50436.1"/>
    </source>
</evidence>
<keyword evidence="3" id="KW-1185">Reference proteome</keyword>
<dbReference type="EMBL" id="RJVU01020258">
    <property type="protein sequence ID" value="ROL50436.1"/>
    <property type="molecule type" value="Genomic_DNA"/>
</dbReference>
<protein>
    <submittedName>
        <fullName evidence="2">Uncharacterized protein</fullName>
    </submittedName>
</protein>
<evidence type="ECO:0000313" key="3">
    <source>
        <dbReference type="Proteomes" id="UP000281406"/>
    </source>
</evidence>
<feature type="region of interest" description="Disordered" evidence="1">
    <location>
        <begin position="52"/>
        <end position="77"/>
    </location>
</feature>
<evidence type="ECO:0000256" key="1">
    <source>
        <dbReference type="SAM" id="MobiDB-lite"/>
    </source>
</evidence>
<name>A0A3N0YW59_ANAGA</name>
<sequence>MVYSAILYDAVFSVRMKYDHTTIKEIDDRKSFCLPPLTAWWLMTMEGPHVDEEEKQKVFTRQEKRESGRRNSEVLGGSSPSVSRGAVHLIWYVKLLVWGEHDGHHRSVTASRNATSLLVGNKVTDAQLVTATTL</sequence>
<dbReference type="AlphaFoldDB" id="A0A3N0YW59"/>
<organism evidence="2 3">
    <name type="scientific">Anabarilius grahami</name>
    <name type="common">Kanglang fish</name>
    <name type="synonym">Barilius grahami</name>
    <dbReference type="NCBI Taxonomy" id="495550"/>
    <lineage>
        <taxon>Eukaryota</taxon>
        <taxon>Metazoa</taxon>
        <taxon>Chordata</taxon>
        <taxon>Craniata</taxon>
        <taxon>Vertebrata</taxon>
        <taxon>Euteleostomi</taxon>
        <taxon>Actinopterygii</taxon>
        <taxon>Neopterygii</taxon>
        <taxon>Teleostei</taxon>
        <taxon>Ostariophysi</taxon>
        <taxon>Cypriniformes</taxon>
        <taxon>Xenocyprididae</taxon>
        <taxon>Xenocypridinae</taxon>
        <taxon>Xenocypridinae incertae sedis</taxon>
        <taxon>Anabarilius</taxon>
    </lineage>
</organism>
<comment type="caution">
    <text evidence="2">The sequence shown here is derived from an EMBL/GenBank/DDBJ whole genome shotgun (WGS) entry which is preliminary data.</text>
</comment>
<reference evidence="2 3" key="1">
    <citation type="submission" date="2018-10" db="EMBL/GenBank/DDBJ databases">
        <title>Genome assembly for a Yunnan-Guizhou Plateau 3E fish, Anabarilius grahami (Regan), and its evolutionary and genetic applications.</title>
        <authorList>
            <person name="Jiang W."/>
        </authorList>
    </citation>
    <scope>NUCLEOTIDE SEQUENCE [LARGE SCALE GENOMIC DNA]</scope>
    <source>
        <strain evidence="2">AG-KIZ</strain>
        <tissue evidence="2">Muscle</tissue>
    </source>
</reference>
<proteinExistence type="predicted"/>
<gene>
    <name evidence="2" type="ORF">DPX16_21003</name>
</gene>
<accession>A0A3N0YW59</accession>
<dbReference type="Proteomes" id="UP000281406">
    <property type="component" value="Unassembled WGS sequence"/>
</dbReference>
<feature type="compositionally biased region" description="Basic and acidic residues" evidence="1">
    <location>
        <begin position="52"/>
        <end position="72"/>
    </location>
</feature>